<proteinExistence type="predicted"/>
<dbReference type="Proteomes" id="UP001420932">
    <property type="component" value="Unassembled WGS sequence"/>
</dbReference>
<reference evidence="2 3" key="1">
    <citation type="submission" date="2024-01" db="EMBL/GenBank/DDBJ databases">
        <title>Genome assemblies of Stephania.</title>
        <authorList>
            <person name="Yang L."/>
        </authorList>
    </citation>
    <scope>NUCLEOTIDE SEQUENCE [LARGE SCALE GENOMIC DNA]</scope>
    <source>
        <strain evidence="2">YNDBR</strain>
        <tissue evidence="2">Leaf</tissue>
    </source>
</reference>
<comment type="caution">
    <text evidence="2">The sequence shown here is derived from an EMBL/GenBank/DDBJ whole genome shotgun (WGS) entry which is preliminary data.</text>
</comment>
<keyword evidence="3" id="KW-1185">Reference proteome</keyword>
<gene>
    <name evidence="2" type="ORF">Syun_001345</name>
</gene>
<dbReference type="AlphaFoldDB" id="A0AAP0LEJ5"/>
<evidence type="ECO:0000313" key="2">
    <source>
        <dbReference type="EMBL" id="KAK9169205.1"/>
    </source>
</evidence>
<evidence type="ECO:0000313" key="3">
    <source>
        <dbReference type="Proteomes" id="UP001420932"/>
    </source>
</evidence>
<accession>A0AAP0LEJ5</accession>
<organism evidence="2 3">
    <name type="scientific">Stephania yunnanensis</name>
    <dbReference type="NCBI Taxonomy" id="152371"/>
    <lineage>
        <taxon>Eukaryota</taxon>
        <taxon>Viridiplantae</taxon>
        <taxon>Streptophyta</taxon>
        <taxon>Embryophyta</taxon>
        <taxon>Tracheophyta</taxon>
        <taxon>Spermatophyta</taxon>
        <taxon>Magnoliopsida</taxon>
        <taxon>Ranunculales</taxon>
        <taxon>Menispermaceae</taxon>
        <taxon>Menispermoideae</taxon>
        <taxon>Cissampelideae</taxon>
        <taxon>Stephania</taxon>
    </lineage>
</organism>
<sequence>MEGSKGVRETGLTLPSVELGEVLVSNLCFETSVRSYCDTPLPLLRSACHRRRSNLLVAVATAQICSPPSALHVCCTHALSRLPSDPPLHREPPPVTIRSAAPRVGPSTTTPPPDPPLHLNHRLSRARSEPLVPSPILSIRRRVSTNNPPTDRIRHRLVRSLLCCLLRAAASAAPALALLTDIS</sequence>
<protein>
    <submittedName>
        <fullName evidence="2">Uncharacterized protein</fullName>
    </submittedName>
</protein>
<feature type="region of interest" description="Disordered" evidence="1">
    <location>
        <begin position="85"/>
        <end position="117"/>
    </location>
</feature>
<name>A0AAP0LEJ5_9MAGN</name>
<dbReference type="EMBL" id="JBBNAF010000001">
    <property type="protein sequence ID" value="KAK9169205.1"/>
    <property type="molecule type" value="Genomic_DNA"/>
</dbReference>
<evidence type="ECO:0000256" key="1">
    <source>
        <dbReference type="SAM" id="MobiDB-lite"/>
    </source>
</evidence>